<keyword evidence="2" id="KW-1185">Reference proteome</keyword>
<reference evidence="1 2" key="1">
    <citation type="journal article" date="2018" name="Mar. Genomics">
        <title>Complete genome sequence of Marinifilaceae bacterium strain SPP2, isolated from the Antarctic marine sediment.</title>
        <authorList>
            <person name="Watanabe M."/>
            <person name="Kojima H."/>
            <person name="Fukui M."/>
        </authorList>
    </citation>
    <scope>NUCLEOTIDE SEQUENCE [LARGE SCALE GENOMIC DNA]</scope>
    <source>
        <strain evidence="1 2">SPP2</strain>
    </source>
</reference>
<sequence length="64" mass="7317">MCSLNRFYYNVIKLVIVYICDVNLKESLVKSSLVADELHKSIGVNEACDLAMELYSIVKFKLND</sequence>
<organism evidence="1 2">
    <name type="scientific">Labilibaculum antarcticum</name>
    <dbReference type="NCBI Taxonomy" id="1717717"/>
    <lineage>
        <taxon>Bacteria</taxon>
        <taxon>Pseudomonadati</taxon>
        <taxon>Bacteroidota</taxon>
        <taxon>Bacteroidia</taxon>
        <taxon>Marinilabiliales</taxon>
        <taxon>Marinifilaceae</taxon>
        <taxon>Labilibaculum</taxon>
    </lineage>
</organism>
<gene>
    <name evidence="1" type="ORF">ALGA_4195</name>
</gene>
<evidence type="ECO:0000313" key="2">
    <source>
        <dbReference type="Proteomes" id="UP000218267"/>
    </source>
</evidence>
<dbReference type="EMBL" id="AP018042">
    <property type="protein sequence ID" value="BAX82486.1"/>
    <property type="molecule type" value="Genomic_DNA"/>
</dbReference>
<evidence type="ECO:0000313" key="1">
    <source>
        <dbReference type="EMBL" id="BAX82486.1"/>
    </source>
</evidence>
<name>A0A1Y1CPX0_9BACT</name>
<dbReference type="KEGG" id="mbas:ALGA_4195"/>
<protein>
    <submittedName>
        <fullName evidence="1">Uncharacterized protein</fullName>
    </submittedName>
</protein>
<proteinExistence type="predicted"/>
<reference evidence="2" key="2">
    <citation type="journal article" date="2020" name="Antonie Van Leeuwenhoek">
        <title>Labilibaculum antarcticum sp. nov., a novel facultative anaerobic, psychrotorelant bacterium isolated from marine sediment of Antarctica.</title>
        <authorList>
            <person name="Watanabe M."/>
            <person name="Kojima H."/>
            <person name="Fukui M."/>
        </authorList>
    </citation>
    <scope>NUCLEOTIDE SEQUENCE [LARGE SCALE GENOMIC DNA]</scope>
    <source>
        <strain evidence="2">SPP2</strain>
    </source>
</reference>
<dbReference type="AlphaFoldDB" id="A0A1Y1CPX0"/>
<dbReference type="Proteomes" id="UP000218267">
    <property type="component" value="Chromosome"/>
</dbReference>
<accession>A0A1Y1CPX0</accession>